<name>A0A0A9CF72_ARUDO</name>
<reference evidence="2" key="2">
    <citation type="journal article" date="2015" name="Data Brief">
        <title>Shoot transcriptome of the giant reed, Arundo donax.</title>
        <authorList>
            <person name="Barrero R.A."/>
            <person name="Guerrero F.D."/>
            <person name="Moolhuijzen P."/>
            <person name="Goolsby J.A."/>
            <person name="Tidwell J."/>
            <person name="Bellgard S.E."/>
            <person name="Bellgard M.I."/>
        </authorList>
    </citation>
    <scope>NUCLEOTIDE SEQUENCE</scope>
    <source>
        <tissue evidence="2">Shoot tissue taken approximately 20 cm above the soil surface</tissue>
    </source>
</reference>
<proteinExistence type="predicted"/>
<feature type="transmembrane region" description="Helical" evidence="1">
    <location>
        <begin position="7"/>
        <end position="24"/>
    </location>
</feature>
<organism evidence="2">
    <name type="scientific">Arundo donax</name>
    <name type="common">Giant reed</name>
    <name type="synonym">Donax arundinaceus</name>
    <dbReference type="NCBI Taxonomy" id="35708"/>
    <lineage>
        <taxon>Eukaryota</taxon>
        <taxon>Viridiplantae</taxon>
        <taxon>Streptophyta</taxon>
        <taxon>Embryophyta</taxon>
        <taxon>Tracheophyta</taxon>
        <taxon>Spermatophyta</taxon>
        <taxon>Magnoliopsida</taxon>
        <taxon>Liliopsida</taxon>
        <taxon>Poales</taxon>
        <taxon>Poaceae</taxon>
        <taxon>PACMAD clade</taxon>
        <taxon>Arundinoideae</taxon>
        <taxon>Arundineae</taxon>
        <taxon>Arundo</taxon>
    </lineage>
</organism>
<accession>A0A0A9CF72</accession>
<protein>
    <submittedName>
        <fullName evidence="2">Uncharacterized protein</fullName>
    </submittedName>
</protein>
<reference evidence="2" key="1">
    <citation type="submission" date="2014-09" db="EMBL/GenBank/DDBJ databases">
        <authorList>
            <person name="Magalhaes I.L.F."/>
            <person name="Oliveira U."/>
            <person name="Santos F.R."/>
            <person name="Vidigal T.H.D.A."/>
            <person name="Brescovit A.D."/>
            <person name="Santos A.J."/>
        </authorList>
    </citation>
    <scope>NUCLEOTIDE SEQUENCE</scope>
    <source>
        <tissue evidence="2">Shoot tissue taken approximately 20 cm above the soil surface</tissue>
    </source>
</reference>
<dbReference type="AlphaFoldDB" id="A0A0A9CF72"/>
<evidence type="ECO:0000256" key="1">
    <source>
        <dbReference type="SAM" id="Phobius"/>
    </source>
</evidence>
<dbReference type="EMBL" id="GBRH01225855">
    <property type="protein sequence ID" value="JAD72040.1"/>
    <property type="molecule type" value="Transcribed_RNA"/>
</dbReference>
<evidence type="ECO:0000313" key="2">
    <source>
        <dbReference type="EMBL" id="JAD72040.1"/>
    </source>
</evidence>
<keyword evidence="1" id="KW-0812">Transmembrane</keyword>
<sequence>MFAQGMLKLLVILVALLLWQYHTYL</sequence>
<keyword evidence="1" id="KW-0472">Membrane</keyword>
<keyword evidence="1" id="KW-1133">Transmembrane helix</keyword>